<dbReference type="GeneID" id="18259111"/>
<dbReference type="HOGENOM" id="CLU_057383_1_3_1"/>
<dbReference type="PANTHER" id="PTHR40469:SF2">
    <property type="entry name" value="GALACTOSE-BINDING DOMAIN-LIKE SUPERFAMILY PROTEIN"/>
    <property type="match status" value="1"/>
</dbReference>
<dbReference type="SUPFAM" id="SSF52317">
    <property type="entry name" value="Class I glutamine amidotransferase-like"/>
    <property type="match status" value="1"/>
</dbReference>
<sequence length="248" mass="27168">MPAFRILIFSGTADYRHISIPAGIRALKKLAEDSASSPLPRFTADASEDAEIFNPSSLSAYKVIILLQCSGEFLNPNQLDALKTFVRSGGGVVAVHCASFAMKSSKWYGQLIGGVFDNHPEPQLGEVRLVDGEHPIMLARLPGIGASESQTSATKHQIQGSGRVWFDEWYNFEKHPREASKGIRVLLSVDEQSYAGGQLGVDHPIAWCQIFDGGRCFYTSLGHFDQAYEDEWFLGQLYGGILWAAGLA</sequence>
<dbReference type="AlphaFoldDB" id="G0SD41"/>
<gene>
    <name evidence="2" type="ORF">CTHT_0050730</name>
</gene>
<keyword evidence="3" id="KW-1185">Reference proteome</keyword>
<dbReference type="EMBL" id="GL988045">
    <property type="protein sequence ID" value="EGS18471.1"/>
    <property type="molecule type" value="Genomic_DNA"/>
</dbReference>
<feature type="domain" description="ThuA-like" evidence="1">
    <location>
        <begin position="5"/>
        <end position="244"/>
    </location>
</feature>
<dbReference type="Pfam" id="PF06283">
    <property type="entry name" value="ThuA"/>
    <property type="match status" value="1"/>
</dbReference>
<dbReference type="KEGG" id="cthr:CTHT_0050730"/>
<dbReference type="OMA" id="FTDEWYD"/>
<dbReference type="InterPro" id="IPR029010">
    <property type="entry name" value="ThuA-like"/>
</dbReference>
<proteinExistence type="predicted"/>
<accession>G0SD41</accession>
<reference evidence="2 3" key="1">
    <citation type="journal article" date="2011" name="Cell">
        <title>Insight into structure and assembly of the nuclear pore complex by utilizing the genome of a eukaryotic thermophile.</title>
        <authorList>
            <person name="Amlacher S."/>
            <person name="Sarges P."/>
            <person name="Flemming D."/>
            <person name="van Noort V."/>
            <person name="Kunze R."/>
            <person name="Devos D.P."/>
            <person name="Arumugam M."/>
            <person name="Bork P."/>
            <person name="Hurt E."/>
        </authorList>
    </citation>
    <scope>NUCLEOTIDE SEQUENCE [LARGE SCALE GENOMIC DNA]</scope>
    <source>
        <strain evidence="3">DSM 1495 / CBS 144.50 / IMI 039719</strain>
    </source>
</reference>
<name>G0SD41_CHATD</name>
<dbReference type="InterPro" id="IPR029062">
    <property type="entry name" value="Class_I_gatase-like"/>
</dbReference>
<dbReference type="Proteomes" id="UP000008066">
    <property type="component" value="Unassembled WGS sequence"/>
</dbReference>
<dbReference type="PANTHER" id="PTHR40469">
    <property type="entry name" value="SECRETED GLYCOSYL HYDROLASE"/>
    <property type="match status" value="1"/>
</dbReference>
<protein>
    <submittedName>
        <fullName evidence="2">Carboxylesterase-like protein</fullName>
    </submittedName>
</protein>
<dbReference type="RefSeq" id="XP_006695416.1">
    <property type="nucleotide sequence ID" value="XM_006695353.1"/>
</dbReference>
<evidence type="ECO:0000313" key="2">
    <source>
        <dbReference type="EMBL" id="EGS18471.1"/>
    </source>
</evidence>
<dbReference type="Gene3D" id="3.40.50.880">
    <property type="match status" value="1"/>
</dbReference>
<evidence type="ECO:0000313" key="3">
    <source>
        <dbReference type="Proteomes" id="UP000008066"/>
    </source>
</evidence>
<dbReference type="eggNOG" id="ENOG502RZ2Z">
    <property type="taxonomic scope" value="Eukaryota"/>
</dbReference>
<organism evidence="3">
    <name type="scientific">Chaetomium thermophilum (strain DSM 1495 / CBS 144.50 / IMI 039719)</name>
    <name type="common">Thermochaetoides thermophila</name>
    <dbReference type="NCBI Taxonomy" id="759272"/>
    <lineage>
        <taxon>Eukaryota</taxon>
        <taxon>Fungi</taxon>
        <taxon>Dikarya</taxon>
        <taxon>Ascomycota</taxon>
        <taxon>Pezizomycotina</taxon>
        <taxon>Sordariomycetes</taxon>
        <taxon>Sordariomycetidae</taxon>
        <taxon>Sordariales</taxon>
        <taxon>Chaetomiaceae</taxon>
        <taxon>Thermochaetoides</taxon>
    </lineage>
</organism>
<evidence type="ECO:0000259" key="1">
    <source>
        <dbReference type="Pfam" id="PF06283"/>
    </source>
</evidence>
<dbReference type="OrthoDB" id="3482285at2759"/>